<name>A0AAV0PKV6_9ROSI</name>
<evidence type="ECO:0000313" key="2">
    <source>
        <dbReference type="EMBL" id="CAI0471505.1"/>
    </source>
</evidence>
<reference evidence="2" key="1">
    <citation type="submission" date="2022-08" db="EMBL/GenBank/DDBJ databases">
        <authorList>
            <person name="Gutierrez-Valencia J."/>
        </authorList>
    </citation>
    <scope>NUCLEOTIDE SEQUENCE</scope>
</reference>
<sequence>MVISSFSSMELRKHYYRCCCFFSPTGTATLVMTMMTCLLLLLLLNSNSTVIAASSSSAATGQLHPTAAAEEGVYDIDYRGPETHSAVFPPPGHSQIQGRPNFLHRRTTGVAPAAAIPVTSRRQPPDQHKY</sequence>
<evidence type="ECO:0000313" key="3">
    <source>
        <dbReference type="Proteomes" id="UP001154282"/>
    </source>
</evidence>
<dbReference type="EMBL" id="CAMGYJ010000009">
    <property type="protein sequence ID" value="CAI0471505.1"/>
    <property type="molecule type" value="Genomic_DNA"/>
</dbReference>
<keyword evidence="3" id="KW-1185">Reference proteome</keyword>
<gene>
    <name evidence="2" type="ORF">LITE_LOCUS38930</name>
</gene>
<protein>
    <submittedName>
        <fullName evidence="2">Uncharacterized protein</fullName>
    </submittedName>
</protein>
<evidence type="ECO:0000256" key="1">
    <source>
        <dbReference type="SAM" id="MobiDB-lite"/>
    </source>
</evidence>
<organism evidence="2 3">
    <name type="scientific">Linum tenue</name>
    <dbReference type="NCBI Taxonomy" id="586396"/>
    <lineage>
        <taxon>Eukaryota</taxon>
        <taxon>Viridiplantae</taxon>
        <taxon>Streptophyta</taxon>
        <taxon>Embryophyta</taxon>
        <taxon>Tracheophyta</taxon>
        <taxon>Spermatophyta</taxon>
        <taxon>Magnoliopsida</taxon>
        <taxon>eudicotyledons</taxon>
        <taxon>Gunneridae</taxon>
        <taxon>Pentapetalae</taxon>
        <taxon>rosids</taxon>
        <taxon>fabids</taxon>
        <taxon>Malpighiales</taxon>
        <taxon>Linaceae</taxon>
        <taxon>Linum</taxon>
    </lineage>
</organism>
<feature type="region of interest" description="Disordered" evidence="1">
    <location>
        <begin position="81"/>
        <end position="101"/>
    </location>
</feature>
<proteinExistence type="predicted"/>
<dbReference type="AlphaFoldDB" id="A0AAV0PKV6"/>
<comment type="caution">
    <text evidence="2">The sequence shown here is derived from an EMBL/GenBank/DDBJ whole genome shotgun (WGS) entry which is preliminary data.</text>
</comment>
<dbReference type="Proteomes" id="UP001154282">
    <property type="component" value="Unassembled WGS sequence"/>
</dbReference>
<accession>A0AAV0PKV6</accession>